<keyword evidence="3" id="KW-1185">Reference proteome</keyword>
<name>A0A0B2UL58_TOXCA</name>
<organism evidence="2 3">
    <name type="scientific">Toxocara canis</name>
    <name type="common">Canine roundworm</name>
    <dbReference type="NCBI Taxonomy" id="6265"/>
    <lineage>
        <taxon>Eukaryota</taxon>
        <taxon>Metazoa</taxon>
        <taxon>Ecdysozoa</taxon>
        <taxon>Nematoda</taxon>
        <taxon>Chromadorea</taxon>
        <taxon>Rhabditida</taxon>
        <taxon>Spirurina</taxon>
        <taxon>Ascaridomorpha</taxon>
        <taxon>Ascaridoidea</taxon>
        <taxon>Toxocaridae</taxon>
        <taxon>Toxocara</taxon>
    </lineage>
</organism>
<accession>A0A0B2UL58</accession>
<feature type="region of interest" description="Disordered" evidence="1">
    <location>
        <begin position="57"/>
        <end position="101"/>
    </location>
</feature>
<evidence type="ECO:0000313" key="2">
    <source>
        <dbReference type="EMBL" id="KHN71741.1"/>
    </source>
</evidence>
<gene>
    <name evidence="2" type="ORF">Tcan_06279</name>
</gene>
<proteinExistence type="predicted"/>
<protein>
    <submittedName>
        <fullName evidence="2">Uncharacterized protein</fullName>
    </submittedName>
</protein>
<evidence type="ECO:0000256" key="1">
    <source>
        <dbReference type="SAM" id="MobiDB-lite"/>
    </source>
</evidence>
<sequence>MLLHRKCSAYINDEDAAFTSRRMQAIKHRRHHYEGQTKLSKCCERLSLLVNTAPLTQHPRNTSVSLNAQQTPVRHPQTNVRRRQISPAEQKNPNPHQLPHTTSFMLAHLVRPNAAEFSGSMTAHRVVNADEPTDG</sequence>
<comment type="caution">
    <text evidence="2">The sequence shown here is derived from an EMBL/GenBank/DDBJ whole genome shotgun (WGS) entry which is preliminary data.</text>
</comment>
<reference evidence="2 3" key="1">
    <citation type="submission" date="2014-11" db="EMBL/GenBank/DDBJ databases">
        <title>Genetic blueprint of the zoonotic pathogen Toxocara canis.</title>
        <authorList>
            <person name="Zhu X.-Q."/>
            <person name="Korhonen P.K."/>
            <person name="Cai H."/>
            <person name="Young N.D."/>
            <person name="Nejsum P."/>
            <person name="von Samson-Himmelstjerna G."/>
            <person name="Boag P.R."/>
            <person name="Tan P."/>
            <person name="Li Q."/>
            <person name="Min J."/>
            <person name="Yang Y."/>
            <person name="Wang X."/>
            <person name="Fang X."/>
            <person name="Hall R.S."/>
            <person name="Hofmann A."/>
            <person name="Sternberg P.W."/>
            <person name="Jex A.R."/>
            <person name="Gasser R.B."/>
        </authorList>
    </citation>
    <scope>NUCLEOTIDE SEQUENCE [LARGE SCALE GENOMIC DNA]</scope>
    <source>
        <strain evidence="2">PN_DK_2014</strain>
    </source>
</reference>
<dbReference type="EMBL" id="JPKZ01020809">
    <property type="protein sequence ID" value="KHN71741.1"/>
    <property type="molecule type" value="Genomic_DNA"/>
</dbReference>
<dbReference type="AlphaFoldDB" id="A0A0B2UL58"/>
<feature type="compositionally biased region" description="Polar residues" evidence="1">
    <location>
        <begin position="57"/>
        <end position="79"/>
    </location>
</feature>
<feature type="compositionally biased region" description="Polar residues" evidence="1">
    <location>
        <begin position="87"/>
        <end position="101"/>
    </location>
</feature>
<evidence type="ECO:0000313" key="3">
    <source>
        <dbReference type="Proteomes" id="UP000031036"/>
    </source>
</evidence>
<dbReference type="Proteomes" id="UP000031036">
    <property type="component" value="Unassembled WGS sequence"/>
</dbReference>